<dbReference type="Pfam" id="PF00198">
    <property type="entry name" value="2-oxoacid_dh"/>
    <property type="match status" value="1"/>
</dbReference>
<evidence type="ECO:0000259" key="4">
    <source>
        <dbReference type="Pfam" id="PF00198"/>
    </source>
</evidence>
<dbReference type="Gene3D" id="3.30.559.10">
    <property type="entry name" value="Chloramphenicol acetyltransferase-like domain"/>
    <property type="match status" value="1"/>
</dbReference>
<evidence type="ECO:0000313" key="5">
    <source>
        <dbReference type="EMBL" id="MBB4095872.1"/>
    </source>
</evidence>
<dbReference type="GO" id="GO:0031405">
    <property type="term" value="F:lipoic acid binding"/>
    <property type="evidence" value="ECO:0007669"/>
    <property type="project" value="TreeGrafter"/>
</dbReference>
<dbReference type="InterPro" id="IPR050743">
    <property type="entry name" value="2-oxoacid_DH_E2_comp"/>
</dbReference>
<dbReference type="GO" id="GO:0016407">
    <property type="term" value="F:acetyltransferase activity"/>
    <property type="evidence" value="ECO:0007669"/>
    <property type="project" value="TreeGrafter"/>
</dbReference>
<feature type="domain" description="2-oxoacid dehydrogenase acyltransferase catalytic" evidence="4">
    <location>
        <begin position="3"/>
        <end position="196"/>
    </location>
</feature>
<dbReference type="EMBL" id="JACIEX010000015">
    <property type="protein sequence ID" value="MBB4095872.1"/>
    <property type="molecule type" value="Genomic_DNA"/>
</dbReference>
<keyword evidence="3 5" id="KW-0012">Acyltransferase</keyword>
<evidence type="ECO:0000256" key="3">
    <source>
        <dbReference type="ARBA" id="ARBA00023315"/>
    </source>
</evidence>
<evidence type="ECO:0000313" key="6">
    <source>
        <dbReference type="Proteomes" id="UP000553980"/>
    </source>
</evidence>
<reference evidence="5 6" key="1">
    <citation type="submission" date="2020-08" db="EMBL/GenBank/DDBJ databases">
        <title>Genomic Encyclopedia of Type Strains, Phase IV (KMG-IV): sequencing the most valuable type-strain genomes for metagenomic binning, comparative biology and taxonomic classification.</title>
        <authorList>
            <person name="Goeker M."/>
        </authorList>
    </citation>
    <scope>NUCLEOTIDE SEQUENCE [LARGE SCALE GENOMIC DNA]</scope>
    <source>
        <strain evidence="5 6">DSM 23868</strain>
    </source>
</reference>
<keyword evidence="2" id="KW-0808">Transferase</keyword>
<dbReference type="InterPro" id="IPR023213">
    <property type="entry name" value="CAT-like_dom_sf"/>
</dbReference>
<dbReference type="PANTHER" id="PTHR43178">
    <property type="entry name" value="DIHYDROLIPOAMIDE ACETYLTRANSFERASE COMPONENT OF PYRUVATE DEHYDROGENASE COMPLEX"/>
    <property type="match status" value="1"/>
</dbReference>
<protein>
    <submittedName>
        <fullName evidence="5">Pyruvate/2-oxoglutarate dehydrogenase complex dihydrolipoamide acyltransferase (E2) component</fullName>
    </submittedName>
</protein>
<sequence>MQSSAVPQFTQVALADATELEKRKRDARSSLTYMDLLLDAVCRAAIEVRDVLCAYSAGNAVHFRHADIGIATATDRGLLIPVLRRAETMSLSERAPQWRRLIERTRNAAIDDDETMHPSIVLSNLGNSAVDFCTPLLAPGVSTVVAFGALSRRPFAVGSKIEARPSIYISTSFDHRIIDGEISSRFTSTLKGFIEHRMG</sequence>
<keyword evidence="6" id="KW-1185">Reference proteome</keyword>
<accession>A0AB34YZ00</accession>
<organism evidence="5 6">
    <name type="scientific">Brucella pecoris</name>
    <dbReference type="NCBI Taxonomy" id="867683"/>
    <lineage>
        <taxon>Bacteria</taxon>
        <taxon>Pseudomonadati</taxon>
        <taxon>Pseudomonadota</taxon>
        <taxon>Alphaproteobacteria</taxon>
        <taxon>Hyphomicrobiales</taxon>
        <taxon>Brucellaceae</taxon>
        <taxon>Brucella/Ochrobactrum group</taxon>
        <taxon>Brucella</taxon>
    </lineage>
</organism>
<comment type="caution">
    <text evidence="5">The sequence shown here is derived from an EMBL/GenBank/DDBJ whole genome shotgun (WGS) entry which is preliminary data.</text>
</comment>
<proteinExistence type="predicted"/>
<dbReference type="Proteomes" id="UP000553980">
    <property type="component" value="Unassembled WGS sequence"/>
</dbReference>
<keyword evidence="5" id="KW-0670">Pyruvate</keyword>
<name>A0AB34YZ00_9HYPH</name>
<dbReference type="InterPro" id="IPR001078">
    <property type="entry name" value="2-oxoacid_DH_actylTfrase"/>
</dbReference>
<evidence type="ECO:0000256" key="2">
    <source>
        <dbReference type="ARBA" id="ARBA00022679"/>
    </source>
</evidence>
<gene>
    <name evidence="5" type="ORF">GGQ79_004425</name>
</gene>
<dbReference type="GO" id="GO:0005737">
    <property type="term" value="C:cytoplasm"/>
    <property type="evidence" value="ECO:0007669"/>
    <property type="project" value="TreeGrafter"/>
</dbReference>
<dbReference type="PANTHER" id="PTHR43178:SF5">
    <property type="entry name" value="LIPOAMIDE ACYLTRANSFERASE COMPONENT OF BRANCHED-CHAIN ALPHA-KETO ACID DEHYDROGENASE COMPLEX, MITOCHONDRIAL"/>
    <property type="match status" value="1"/>
</dbReference>
<dbReference type="SUPFAM" id="SSF52777">
    <property type="entry name" value="CoA-dependent acyltransferases"/>
    <property type="match status" value="1"/>
</dbReference>
<dbReference type="AlphaFoldDB" id="A0AB34YZ00"/>
<evidence type="ECO:0000256" key="1">
    <source>
        <dbReference type="ARBA" id="ARBA00001938"/>
    </source>
</evidence>
<comment type="cofactor">
    <cofactor evidence="1">
        <name>(R)-lipoate</name>
        <dbReference type="ChEBI" id="CHEBI:83088"/>
    </cofactor>
</comment>